<proteinExistence type="predicted"/>
<organism evidence="1 2">
    <name type="scientific">Polarella glacialis</name>
    <name type="common">Dinoflagellate</name>
    <dbReference type="NCBI Taxonomy" id="89957"/>
    <lineage>
        <taxon>Eukaryota</taxon>
        <taxon>Sar</taxon>
        <taxon>Alveolata</taxon>
        <taxon>Dinophyceae</taxon>
        <taxon>Suessiales</taxon>
        <taxon>Suessiaceae</taxon>
        <taxon>Polarella</taxon>
    </lineage>
</organism>
<keyword evidence="2" id="KW-1185">Reference proteome</keyword>
<sequence length="114" mass="12048">FMARGAGQPGGWADGRPDRAELADPYAKSATGVAAADSDEALRTAITLLLDGAVPTAEHDAMLDTLAKGANGRRRQDVIACASYLCERVGVPRDMSYPAARCLRGALNWVVSRM</sequence>
<dbReference type="OrthoDB" id="10265391at2759"/>
<dbReference type="Proteomes" id="UP000654075">
    <property type="component" value="Unassembled WGS sequence"/>
</dbReference>
<dbReference type="AlphaFoldDB" id="A0A813GCT6"/>
<reference evidence="1" key="1">
    <citation type="submission" date="2021-02" db="EMBL/GenBank/DDBJ databases">
        <authorList>
            <person name="Dougan E. K."/>
            <person name="Rhodes N."/>
            <person name="Thang M."/>
            <person name="Chan C."/>
        </authorList>
    </citation>
    <scope>NUCLEOTIDE SEQUENCE</scope>
</reference>
<protein>
    <submittedName>
        <fullName evidence="1">Uncharacterized protein</fullName>
    </submittedName>
</protein>
<feature type="non-terminal residue" evidence="1">
    <location>
        <position position="1"/>
    </location>
</feature>
<comment type="caution">
    <text evidence="1">The sequence shown here is derived from an EMBL/GenBank/DDBJ whole genome shotgun (WGS) entry which is preliminary data.</text>
</comment>
<evidence type="ECO:0000313" key="2">
    <source>
        <dbReference type="Proteomes" id="UP000654075"/>
    </source>
</evidence>
<dbReference type="EMBL" id="CAJNNV010028449">
    <property type="protein sequence ID" value="CAE8624642.1"/>
    <property type="molecule type" value="Genomic_DNA"/>
</dbReference>
<accession>A0A813GCT6</accession>
<name>A0A813GCT6_POLGL</name>
<evidence type="ECO:0000313" key="1">
    <source>
        <dbReference type="EMBL" id="CAE8624642.1"/>
    </source>
</evidence>
<gene>
    <name evidence="1" type="ORF">PGLA1383_LOCUS41747</name>
</gene>